<evidence type="ECO:0000313" key="2">
    <source>
        <dbReference type="Proteomes" id="UP000265520"/>
    </source>
</evidence>
<organism evidence="1 2">
    <name type="scientific">Trifolium medium</name>
    <dbReference type="NCBI Taxonomy" id="97028"/>
    <lineage>
        <taxon>Eukaryota</taxon>
        <taxon>Viridiplantae</taxon>
        <taxon>Streptophyta</taxon>
        <taxon>Embryophyta</taxon>
        <taxon>Tracheophyta</taxon>
        <taxon>Spermatophyta</taxon>
        <taxon>Magnoliopsida</taxon>
        <taxon>eudicotyledons</taxon>
        <taxon>Gunneridae</taxon>
        <taxon>Pentapetalae</taxon>
        <taxon>rosids</taxon>
        <taxon>fabids</taxon>
        <taxon>Fabales</taxon>
        <taxon>Fabaceae</taxon>
        <taxon>Papilionoideae</taxon>
        <taxon>50 kb inversion clade</taxon>
        <taxon>NPAAA clade</taxon>
        <taxon>Hologalegina</taxon>
        <taxon>IRL clade</taxon>
        <taxon>Trifolieae</taxon>
        <taxon>Trifolium</taxon>
    </lineage>
</organism>
<protein>
    <submittedName>
        <fullName evidence="1">Transcription factor HBP-1b(C38)-like</fullName>
    </submittedName>
</protein>
<name>A0A392QBM0_9FABA</name>
<comment type="caution">
    <text evidence="1">The sequence shown here is derived from an EMBL/GenBank/DDBJ whole genome shotgun (WGS) entry which is preliminary data.</text>
</comment>
<keyword evidence="2" id="KW-1185">Reference proteome</keyword>
<dbReference type="EMBL" id="LXQA010126694">
    <property type="protein sequence ID" value="MCI21773.1"/>
    <property type="molecule type" value="Genomic_DNA"/>
</dbReference>
<dbReference type="AlphaFoldDB" id="A0A392QBM0"/>
<proteinExistence type="predicted"/>
<evidence type="ECO:0000313" key="1">
    <source>
        <dbReference type="EMBL" id="MCI21773.1"/>
    </source>
</evidence>
<feature type="non-terminal residue" evidence="1">
    <location>
        <position position="1"/>
    </location>
</feature>
<accession>A0A392QBM0</accession>
<sequence>ADTLRTETALRVVKILKPAQVLNFFVAVAELQLRIRSLGLDKDAQSGNQG</sequence>
<reference evidence="1 2" key="1">
    <citation type="journal article" date="2018" name="Front. Plant Sci.">
        <title>Red Clover (Trifolium pratense) and Zigzag Clover (T. medium) - A Picture of Genomic Similarities and Differences.</title>
        <authorList>
            <person name="Dluhosova J."/>
            <person name="Istvanek J."/>
            <person name="Nedelnik J."/>
            <person name="Repkova J."/>
        </authorList>
    </citation>
    <scope>NUCLEOTIDE SEQUENCE [LARGE SCALE GENOMIC DNA]</scope>
    <source>
        <strain evidence="2">cv. 10/8</strain>
        <tissue evidence="1">Leaf</tissue>
    </source>
</reference>
<dbReference type="Proteomes" id="UP000265520">
    <property type="component" value="Unassembled WGS sequence"/>
</dbReference>